<comment type="caution">
    <text evidence="1">The sequence shown here is derived from an EMBL/GenBank/DDBJ whole genome shotgun (WGS) entry which is preliminary data.</text>
</comment>
<organism evidence="1">
    <name type="scientific">marine sediment metagenome</name>
    <dbReference type="NCBI Taxonomy" id="412755"/>
    <lineage>
        <taxon>unclassified sequences</taxon>
        <taxon>metagenomes</taxon>
        <taxon>ecological metagenomes</taxon>
    </lineage>
</organism>
<protein>
    <submittedName>
        <fullName evidence="1">Uncharacterized protein</fullName>
    </submittedName>
</protein>
<feature type="non-terminal residue" evidence="1">
    <location>
        <position position="59"/>
    </location>
</feature>
<dbReference type="EMBL" id="BART01041610">
    <property type="protein sequence ID" value="GAH27440.1"/>
    <property type="molecule type" value="Genomic_DNA"/>
</dbReference>
<gene>
    <name evidence="1" type="ORF">S01H4_66830</name>
</gene>
<reference evidence="1" key="1">
    <citation type="journal article" date="2014" name="Front. Microbiol.">
        <title>High frequency of phylogenetically diverse reductive dehalogenase-homologous genes in deep subseafloor sedimentary metagenomes.</title>
        <authorList>
            <person name="Kawai M."/>
            <person name="Futagami T."/>
            <person name="Toyoda A."/>
            <person name="Takaki Y."/>
            <person name="Nishi S."/>
            <person name="Hori S."/>
            <person name="Arai W."/>
            <person name="Tsubouchi T."/>
            <person name="Morono Y."/>
            <person name="Uchiyama I."/>
            <person name="Ito T."/>
            <person name="Fujiyama A."/>
            <person name="Inagaki F."/>
            <person name="Takami H."/>
        </authorList>
    </citation>
    <scope>NUCLEOTIDE SEQUENCE</scope>
    <source>
        <strain evidence="1">Expedition CK06-06</strain>
    </source>
</reference>
<sequence>ILTTIIWGGTWPLGRWLVSEEVGGTTIPPFMIAVIRYLVSRFYIYHRSLHILFRRSEAF</sequence>
<proteinExistence type="predicted"/>
<evidence type="ECO:0000313" key="1">
    <source>
        <dbReference type="EMBL" id="GAH27440.1"/>
    </source>
</evidence>
<accession>X1F4E4</accession>
<name>X1F4E4_9ZZZZ</name>
<feature type="non-terminal residue" evidence="1">
    <location>
        <position position="1"/>
    </location>
</feature>
<dbReference type="AlphaFoldDB" id="X1F4E4"/>